<dbReference type="PROSITE" id="PS50887">
    <property type="entry name" value="GGDEF"/>
    <property type="match status" value="1"/>
</dbReference>
<dbReference type="Pfam" id="PF00990">
    <property type="entry name" value="GGDEF"/>
    <property type="match status" value="1"/>
</dbReference>
<dbReference type="InterPro" id="IPR043128">
    <property type="entry name" value="Rev_trsase/Diguanyl_cyclase"/>
</dbReference>
<dbReference type="InterPro" id="IPR052155">
    <property type="entry name" value="Biofilm_reg_signaling"/>
</dbReference>
<evidence type="ECO:0000259" key="2">
    <source>
        <dbReference type="PROSITE" id="PS50883"/>
    </source>
</evidence>
<evidence type="ECO:0000313" key="5">
    <source>
        <dbReference type="Proteomes" id="UP000002350"/>
    </source>
</evidence>
<dbReference type="SUPFAM" id="SSF141868">
    <property type="entry name" value="EAL domain-like"/>
    <property type="match status" value="1"/>
</dbReference>
<sequence length="537" mass="61521">MSFNMTNKKPIPLHRKLFYKMFDSAFSREISFIFILSVILLIICVNIDAFEKLVDFVEYYEYYELDEIVMLVLISSISFMVIIIRNVKHLNVEIKLRIKSENKLNKLAFFDPLTGLPNRALFKNKLEQFVSRDKESMQLGAVLYIDLDDFKNINDSMGHAWGDELLKKFSERLQIQLRTYDTLFRISGDEFTVIIGSPINIHGISTLAEKLIESLKAPFILDREEVYTSMSVGVAVFPTDAQTAKGLLKCADTAMYSAKHEGKGHYRYYSIDLDKQAKLKLKISNKLRRAIELEEFTLNYQPIIDIETQEVKGAEALLRWNNKELGCVGPDIFIPIAEEIGLINEIGNWVLRQACWQNKQWHLAGYSYLMMSVNMSSKQLVNDDFINVVNNALVKSQLEGSYLELELTETALLGNLEIAIEQIYRLKKMGVCIALDDFGTGYSSMSYLVKLKIDRLKIDKSFIDNIPHSEDDRITTHAIISLANNLNLQVTAEGIETEEQYKYVKSTSCNAAQGYYFSHPLTADNFKFLLDKSPTFS</sequence>
<dbReference type="SMART" id="SM00267">
    <property type="entry name" value="GGDEF"/>
    <property type="match status" value="1"/>
</dbReference>
<dbReference type="eggNOG" id="COG5001">
    <property type="taxonomic scope" value="Bacteria"/>
</dbReference>
<feature type="transmembrane region" description="Helical" evidence="1">
    <location>
        <begin position="68"/>
        <end position="87"/>
    </location>
</feature>
<dbReference type="InterPro" id="IPR029787">
    <property type="entry name" value="Nucleotide_cyclase"/>
</dbReference>
<dbReference type="CDD" id="cd01948">
    <property type="entry name" value="EAL"/>
    <property type="match status" value="1"/>
</dbReference>
<dbReference type="AlphaFoldDB" id="D4ZMF8"/>
<dbReference type="EMBL" id="AP011177">
    <property type="protein sequence ID" value="BAJ02857.1"/>
    <property type="molecule type" value="Genomic_DNA"/>
</dbReference>
<dbReference type="OrthoDB" id="9816034at2"/>
<dbReference type="SMART" id="SM00052">
    <property type="entry name" value="EAL"/>
    <property type="match status" value="1"/>
</dbReference>
<evidence type="ECO:0000256" key="1">
    <source>
        <dbReference type="SAM" id="Phobius"/>
    </source>
</evidence>
<feature type="transmembrane region" description="Helical" evidence="1">
    <location>
        <begin position="30"/>
        <end position="48"/>
    </location>
</feature>
<organism evidence="4 5">
    <name type="scientific">Shewanella violacea (strain JCM 10179 / CIP 106290 / LMG 19151 / DSS12)</name>
    <dbReference type="NCBI Taxonomy" id="637905"/>
    <lineage>
        <taxon>Bacteria</taxon>
        <taxon>Pseudomonadati</taxon>
        <taxon>Pseudomonadota</taxon>
        <taxon>Gammaproteobacteria</taxon>
        <taxon>Alteromonadales</taxon>
        <taxon>Shewanellaceae</taxon>
        <taxon>Shewanella</taxon>
    </lineage>
</organism>
<evidence type="ECO:0000259" key="3">
    <source>
        <dbReference type="PROSITE" id="PS50887"/>
    </source>
</evidence>
<proteinExistence type="predicted"/>
<dbReference type="Proteomes" id="UP000002350">
    <property type="component" value="Chromosome"/>
</dbReference>
<dbReference type="STRING" id="637905.SVI_2886"/>
<dbReference type="SUPFAM" id="SSF55073">
    <property type="entry name" value="Nucleotide cyclase"/>
    <property type="match status" value="1"/>
</dbReference>
<feature type="domain" description="EAL" evidence="2">
    <location>
        <begin position="280"/>
        <end position="534"/>
    </location>
</feature>
<dbReference type="KEGG" id="svo:SVI_2886"/>
<keyword evidence="1" id="KW-1133">Transmembrane helix</keyword>
<gene>
    <name evidence="4" type="ordered locus">SVI_2886</name>
</gene>
<dbReference type="Gene3D" id="3.30.70.270">
    <property type="match status" value="1"/>
</dbReference>
<protein>
    <submittedName>
        <fullName evidence="4">GGDEF domain protein</fullName>
    </submittedName>
</protein>
<feature type="domain" description="GGDEF" evidence="3">
    <location>
        <begin position="138"/>
        <end position="271"/>
    </location>
</feature>
<keyword evidence="1" id="KW-0812">Transmembrane</keyword>
<dbReference type="InterPro" id="IPR035919">
    <property type="entry name" value="EAL_sf"/>
</dbReference>
<dbReference type="CDD" id="cd01949">
    <property type="entry name" value="GGDEF"/>
    <property type="match status" value="1"/>
</dbReference>
<dbReference type="Pfam" id="PF00563">
    <property type="entry name" value="EAL"/>
    <property type="match status" value="1"/>
</dbReference>
<keyword evidence="1" id="KW-0472">Membrane</keyword>
<dbReference type="PANTHER" id="PTHR44757">
    <property type="entry name" value="DIGUANYLATE CYCLASE DGCP"/>
    <property type="match status" value="1"/>
</dbReference>
<dbReference type="HOGENOM" id="CLU_000445_70_50_6"/>
<evidence type="ECO:0000313" key="4">
    <source>
        <dbReference type="EMBL" id="BAJ02857.1"/>
    </source>
</evidence>
<dbReference type="PANTHER" id="PTHR44757:SF2">
    <property type="entry name" value="BIOFILM ARCHITECTURE MAINTENANCE PROTEIN MBAA"/>
    <property type="match status" value="1"/>
</dbReference>
<accession>D4ZMF8</accession>
<dbReference type="PROSITE" id="PS50883">
    <property type="entry name" value="EAL"/>
    <property type="match status" value="1"/>
</dbReference>
<dbReference type="InterPro" id="IPR001633">
    <property type="entry name" value="EAL_dom"/>
</dbReference>
<reference evidence="5" key="1">
    <citation type="journal article" date="2010" name="Mol. Biosyst.">
        <title>Complete genome sequence and comparative analysis of Shewanella violacea, a psychrophilic and piezophilic bacterium from deep sea floor sediments.</title>
        <authorList>
            <person name="Aono E."/>
            <person name="Baba T."/>
            <person name="Ara T."/>
            <person name="Nishi T."/>
            <person name="Nakamichi T."/>
            <person name="Inamoto E."/>
            <person name="Toyonaga H."/>
            <person name="Hasegawa M."/>
            <person name="Takai Y."/>
            <person name="Okumura Y."/>
            <person name="Baba M."/>
            <person name="Tomita M."/>
            <person name="Kato C."/>
            <person name="Oshima T."/>
            <person name="Nakasone K."/>
            <person name="Mori H."/>
        </authorList>
    </citation>
    <scope>NUCLEOTIDE SEQUENCE [LARGE SCALE GENOMIC DNA]</scope>
    <source>
        <strain evidence="5">JCM 10179 / CIP 106290 / LMG 19151 / DSS12</strain>
    </source>
</reference>
<dbReference type="Gene3D" id="3.20.20.450">
    <property type="entry name" value="EAL domain"/>
    <property type="match status" value="1"/>
</dbReference>
<keyword evidence="5" id="KW-1185">Reference proteome</keyword>
<dbReference type="InterPro" id="IPR000160">
    <property type="entry name" value="GGDEF_dom"/>
</dbReference>
<name>D4ZMF8_SHEVD</name>
<dbReference type="NCBIfam" id="TIGR00254">
    <property type="entry name" value="GGDEF"/>
    <property type="match status" value="1"/>
</dbReference>